<name>F9DKS9_9BACT</name>
<dbReference type="STRING" id="997353.HMPREF9144_2271"/>
<accession>F9DKS9</accession>
<comment type="caution">
    <text evidence="1">The sequence shown here is derived from an EMBL/GenBank/DDBJ whole genome shotgun (WGS) entry which is preliminary data.</text>
</comment>
<evidence type="ECO:0000313" key="1">
    <source>
        <dbReference type="EMBL" id="EGQ13947.1"/>
    </source>
</evidence>
<dbReference type="EMBL" id="AFPY01000110">
    <property type="protein sequence ID" value="EGQ13947.1"/>
    <property type="molecule type" value="Genomic_DNA"/>
</dbReference>
<sequence length="40" mass="4507">MQAKKGVFAECFVTFLLTDNYILVFGTMFLTTLPLCFAIV</sequence>
<dbReference type="AlphaFoldDB" id="F9DKS9"/>
<proteinExistence type="predicted"/>
<evidence type="ECO:0000313" key="2">
    <source>
        <dbReference type="Proteomes" id="UP000004123"/>
    </source>
</evidence>
<gene>
    <name evidence="1" type="ORF">HMPREF9144_2271</name>
</gene>
<reference evidence="1 2" key="1">
    <citation type="submission" date="2011-04" db="EMBL/GenBank/DDBJ databases">
        <authorList>
            <person name="Muzny D."/>
            <person name="Qin X."/>
            <person name="Deng J."/>
            <person name="Jiang H."/>
            <person name="Liu Y."/>
            <person name="Qu J."/>
            <person name="Song X.-Z."/>
            <person name="Zhang L."/>
            <person name="Thornton R."/>
            <person name="Coyle M."/>
            <person name="Francisco L."/>
            <person name="Jackson L."/>
            <person name="Javaid M."/>
            <person name="Korchina V."/>
            <person name="Kovar C."/>
            <person name="Mata R."/>
            <person name="Mathew T."/>
            <person name="Ngo R."/>
            <person name="Nguyen L."/>
            <person name="Nguyen N."/>
            <person name="Okwuonu G."/>
            <person name="Ongeri F."/>
            <person name="Pham C."/>
            <person name="Simmons D."/>
            <person name="Wilczek-Boney K."/>
            <person name="Hale W."/>
            <person name="Jakkamsetti A."/>
            <person name="Pham P."/>
            <person name="Ruth R."/>
            <person name="San Lucas F."/>
            <person name="Warren J."/>
            <person name="Zhang J."/>
            <person name="Zhao Z."/>
            <person name="Zhou C."/>
            <person name="Zhu D."/>
            <person name="Lee S."/>
            <person name="Bess C."/>
            <person name="Blankenburg K."/>
            <person name="Forbes L."/>
            <person name="Fu Q."/>
            <person name="Gubbala S."/>
            <person name="Hirani K."/>
            <person name="Jayaseelan J.C."/>
            <person name="Lara F."/>
            <person name="Munidasa M."/>
            <person name="Palculict T."/>
            <person name="Patil S."/>
            <person name="Pu L.-L."/>
            <person name="Saada N."/>
            <person name="Tang L."/>
            <person name="Weissenberger G."/>
            <person name="Zhu Y."/>
            <person name="Hemphill L."/>
            <person name="Shang Y."/>
            <person name="Youmans B."/>
            <person name="Ayvaz T."/>
            <person name="Ross M."/>
            <person name="Santibanez J."/>
            <person name="Aqrawi P."/>
            <person name="Gross S."/>
            <person name="Joshi V."/>
            <person name="Fowler G."/>
            <person name="Nazareth L."/>
            <person name="Reid J."/>
            <person name="Worley K."/>
            <person name="Petrosino J."/>
            <person name="Highlander S."/>
            <person name="Gibbs R."/>
        </authorList>
    </citation>
    <scope>NUCLEOTIDE SEQUENCE [LARGE SCALE GENOMIC DNA]</scope>
    <source>
        <strain evidence="1 2">ATCC 700821</strain>
    </source>
</reference>
<dbReference type="HOGENOM" id="CLU_3294468_0_0_10"/>
<dbReference type="Proteomes" id="UP000004123">
    <property type="component" value="Unassembled WGS sequence"/>
</dbReference>
<protein>
    <submittedName>
        <fullName evidence="1">Uncharacterized protein</fullName>
    </submittedName>
</protein>
<organism evidence="1 2">
    <name type="scientific">Prevotella pallens ATCC 700821</name>
    <dbReference type="NCBI Taxonomy" id="997353"/>
    <lineage>
        <taxon>Bacteria</taxon>
        <taxon>Pseudomonadati</taxon>
        <taxon>Bacteroidota</taxon>
        <taxon>Bacteroidia</taxon>
        <taxon>Bacteroidales</taxon>
        <taxon>Prevotellaceae</taxon>
        <taxon>Prevotella</taxon>
    </lineage>
</organism>